<name>A0A6I4UUL8_9SPHN</name>
<dbReference type="Proteomes" id="UP000469159">
    <property type="component" value="Unassembled WGS sequence"/>
</dbReference>
<reference evidence="1 2" key="1">
    <citation type="submission" date="2019-12" db="EMBL/GenBank/DDBJ databases">
        <title>Genomic-based taxomic classification of the family Erythrobacteraceae.</title>
        <authorList>
            <person name="Xu L."/>
        </authorList>
    </citation>
    <scope>NUCLEOTIDE SEQUENCE [LARGE SCALE GENOMIC DNA]</scope>
    <source>
        <strain evidence="1 2">MCCC 1K02066</strain>
    </source>
</reference>
<gene>
    <name evidence="1" type="ORF">GRI75_11825</name>
</gene>
<keyword evidence="2" id="KW-1185">Reference proteome</keyword>
<evidence type="ECO:0000313" key="2">
    <source>
        <dbReference type="Proteomes" id="UP000469159"/>
    </source>
</evidence>
<dbReference type="OrthoDB" id="7596780at2"/>
<dbReference type="AlphaFoldDB" id="A0A6I4UUL8"/>
<organism evidence="1 2">
    <name type="scientific">Croceibacterium soli</name>
    <dbReference type="NCBI Taxonomy" id="1739690"/>
    <lineage>
        <taxon>Bacteria</taxon>
        <taxon>Pseudomonadati</taxon>
        <taxon>Pseudomonadota</taxon>
        <taxon>Alphaproteobacteria</taxon>
        <taxon>Sphingomonadales</taxon>
        <taxon>Erythrobacteraceae</taxon>
        <taxon>Croceibacterium</taxon>
    </lineage>
</organism>
<sequence>MAIAAAPAAAQVSDSIIVNIMRECAKVDDPSARLACYDNNIRSAGAAPRATVPGQLPAPQGGAAPVAPAAPGGFGAEAVRTPERFNPERNGASEVTARVSAVREREPGVYLVTLDSGAEWLFTESTARDFTPPRRGGTVEIQRGALGGYLMVVGRQQGVRVTRIK</sequence>
<comment type="caution">
    <text evidence="1">The sequence shown here is derived from an EMBL/GenBank/DDBJ whole genome shotgun (WGS) entry which is preliminary data.</text>
</comment>
<dbReference type="EMBL" id="WTYK01000007">
    <property type="protein sequence ID" value="MXP42328.1"/>
    <property type="molecule type" value="Genomic_DNA"/>
</dbReference>
<proteinExistence type="predicted"/>
<dbReference type="RefSeq" id="WP_160747192.1">
    <property type="nucleotide sequence ID" value="NZ_WTYK01000007.1"/>
</dbReference>
<protein>
    <submittedName>
        <fullName evidence="1">Uncharacterized protein</fullName>
    </submittedName>
</protein>
<accession>A0A6I4UUL8</accession>
<evidence type="ECO:0000313" key="1">
    <source>
        <dbReference type="EMBL" id="MXP42328.1"/>
    </source>
</evidence>